<dbReference type="Pfam" id="PF13041">
    <property type="entry name" value="PPR_2"/>
    <property type="match status" value="1"/>
</dbReference>
<dbReference type="Pfam" id="PF01535">
    <property type="entry name" value="PPR"/>
    <property type="match status" value="1"/>
</dbReference>
<evidence type="ECO:0000256" key="2">
    <source>
        <dbReference type="ARBA" id="ARBA00022737"/>
    </source>
</evidence>
<dbReference type="NCBIfam" id="TIGR00756">
    <property type="entry name" value="PPR"/>
    <property type="match status" value="2"/>
</dbReference>
<name>A0AAU9RWM5_THLAR</name>
<dbReference type="Pfam" id="PF12854">
    <property type="entry name" value="PPR_1"/>
    <property type="match status" value="1"/>
</dbReference>
<sequence>MESYRRGSKIGLRGISQHINRLDHRFVSSVLELNVDIDAKITFFSWAGRRTYYQHSYANNMAFMHCLEEARLDTRRPSALVYPDLLGLYLKFGEVEKALHLLEEMEQITPTFYSCFTELIKEFVRVGKVDLAYGLHLNVREGGAWNHDIVFLKKLISILSKIGRVEALTKVVGVWRFTEKVIAYSSLINTLFESKAPDSEVSYLFDEMKADGVSPVGLTYAILINGYCGRNSVEKALLLLEEMDEEDLSAFPAVYRRFVKSRRYEAGNELSKEEEEKFRIVSCRVYAAMIKHYGKRGKLMDLFNEMMKEDQEGSGPDVYAYNALMSGMVKAGMIDEASSLLRKMEEKGCVADVNSYNIILNGFARTGVTKRAI</sequence>
<dbReference type="AlphaFoldDB" id="A0AAU9RWM5"/>
<reference evidence="4 5" key="1">
    <citation type="submission" date="2022-03" db="EMBL/GenBank/DDBJ databases">
        <authorList>
            <person name="Nunn A."/>
            <person name="Chopra R."/>
            <person name="Nunn A."/>
            <person name="Contreras Garrido A."/>
        </authorList>
    </citation>
    <scope>NUCLEOTIDE SEQUENCE [LARGE SCALE GENOMIC DNA]</scope>
</reference>
<dbReference type="GO" id="GO:0031425">
    <property type="term" value="P:chloroplast RNA processing"/>
    <property type="evidence" value="ECO:0007669"/>
    <property type="project" value="TreeGrafter"/>
</dbReference>
<evidence type="ECO:0000256" key="1">
    <source>
        <dbReference type="ARBA" id="ARBA00007626"/>
    </source>
</evidence>
<dbReference type="EMBL" id="OU466859">
    <property type="protein sequence ID" value="CAH2053532.1"/>
    <property type="molecule type" value="Genomic_DNA"/>
</dbReference>
<feature type="repeat" description="PPR" evidence="3">
    <location>
        <begin position="180"/>
        <end position="215"/>
    </location>
</feature>
<feature type="repeat" description="PPR" evidence="3">
    <location>
        <begin position="216"/>
        <end position="250"/>
    </location>
</feature>
<keyword evidence="2" id="KW-0677">Repeat</keyword>
<organism evidence="4 5">
    <name type="scientific">Thlaspi arvense</name>
    <name type="common">Field penny-cress</name>
    <dbReference type="NCBI Taxonomy" id="13288"/>
    <lineage>
        <taxon>Eukaryota</taxon>
        <taxon>Viridiplantae</taxon>
        <taxon>Streptophyta</taxon>
        <taxon>Embryophyta</taxon>
        <taxon>Tracheophyta</taxon>
        <taxon>Spermatophyta</taxon>
        <taxon>Magnoliopsida</taxon>
        <taxon>eudicotyledons</taxon>
        <taxon>Gunneridae</taxon>
        <taxon>Pentapetalae</taxon>
        <taxon>rosids</taxon>
        <taxon>malvids</taxon>
        <taxon>Brassicales</taxon>
        <taxon>Brassicaceae</taxon>
        <taxon>Thlaspideae</taxon>
        <taxon>Thlaspi</taxon>
    </lineage>
</organism>
<evidence type="ECO:0000313" key="5">
    <source>
        <dbReference type="Proteomes" id="UP000836841"/>
    </source>
</evidence>
<dbReference type="Proteomes" id="UP000836841">
    <property type="component" value="Chromosome 3"/>
</dbReference>
<dbReference type="PANTHER" id="PTHR47938">
    <property type="entry name" value="RESPIRATORY COMPLEX I CHAPERONE (CIA84), PUTATIVE (AFU_ORTHOLOGUE AFUA_2G06020)-RELATED"/>
    <property type="match status" value="1"/>
</dbReference>
<accession>A0AAU9RWM5</accession>
<protein>
    <recommendedName>
        <fullName evidence="6">Pentatricopeptide repeat-containing protein</fullName>
    </recommendedName>
</protein>
<keyword evidence="5" id="KW-1185">Reference proteome</keyword>
<evidence type="ECO:0000256" key="3">
    <source>
        <dbReference type="PROSITE-ProRule" id="PRU00708"/>
    </source>
</evidence>
<gene>
    <name evidence="4" type="ORF">TAV2_LOCUS10198</name>
</gene>
<dbReference type="PANTHER" id="PTHR47938:SF46">
    <property type="entry name" value="PENTACOTRIPEPTIDE-REPEAT REGION OF PRORP DOMAIN-CONTAINING PROTEIN"/>
    <property type="match status" value="1"/>
</dbReference>
<dbReference type="InterPro" id="IPR002885">
    <property type="entry name" value="PPR_rpt"/>
</dbReference>
<evidence type="ECO:0008006" key="6">
    <source>
        <dbReference type="Google" id="ProtNLM"/>
    </source>
</evidence>
<dbReference type="InterPro" id="IPR011990">
    <property type="entry name" value="TPR-like_helical_dom_sf"/>
</dbReference>
<evidence type="ECO:0000313" key="4">
    <source>
        <dbReference type="EMBL" id="CAH2053532.1"/>
    </source>
</evidence>
<dbReference type="GO" id="GO:0003729">
    <property type="term" value="F:mRNA binding"/>
    <property type="evidence" value="ECO:0007669"/>
    <property type="project" value="TreeGrafter"/>
</dbReference>
<feature type="repeat" description="PPR" evidence="3">
    <location>
        <begin position="317"/>
        <end position="351"/>
    </location>
</feature>
<dbReference type="Gene3D" id="1.25.40.10">
    <property type="entry name" value="Tetratricopeptide repeat domain"/>
    <property type="match status" value="3"/>
</dbReference>
<dbReference type="PROSITE" id="PS51375">
    <property type="entry name" value="PPR"/>
    <property type="match status" value="3"/>
</dbReference>
<proteinExistence type="inferred from homology"/>
<comment type="similarity">
    <text evidence="1">Belongs to the PPR family. P subfamily.</text>
</comment>